<proteinExistence type="predicted"/>
<keyword evidence="2" id="KW-1185">Reference proteome</keyword>
<name>A0A1Y5TZ44_9RHOB</name>
<dbReference type="Proteomes" id="UP000193900">
    <property type="component" value="Unassembled WGS sequence"/>
</dbReference>
<reference evidence="1 2" key="1">
    <citation type="submission" date="2017-03" db="EMBL/GenBank/DDBJ databases">
        <authorList>
            <person name="Afonso C.L."/>
            <person name="Miller P.J."/>
            <person name="Scott M.A."/>
            <person name="Spackman E."/>
            <person name="Goraichik I."/>
            <person name="Dimitrov K.M."/>
            <person name="Suarez D.L."/>
            <person name="Swayne D.E."/>
        </authorList>
    </citation>
    <scope>NUCLEOTIDE SEQUENCE [LARGE SCALE GENOMIC DNA]</scope>
    <source>
        <strain evidence="1 2">CECT 7023</strain>
    </source>
</reference>
<gene>
    <name evidence="1" type="ORF">ROA7023_03770</name>
</gene>
<evidence type="ECO:0000313" key="1">
    <source>
        <dbReference type="EMBL" id="SLN74109.1"/>
    </source>
</evidence>
<dbReference type="EMBL" id="FWFZ01000029">
    <property type="protein sequence ID" value="SLN74109.1"/>
    <property type="molecule type" value="Genomic_DNA"/>
</dbReference>
<evidence type="ECO:0000313" key="2">
    <source>
        <dbReference type="Proteomes" id="UP000193900"/>
    </source>
</evidence>
<protein>
    <submittedName>
        <fullName evidence="1">Uncharacterized protein</fullName>
    </submittedName>
</protein>
<dbReference type="AlphaFoldDB" id="A0A1Y5TZ44"/>
<accession>A0A1Y5TZ44</accession>
<organism evidence="1 2">
    <name type="scientific">Roseisalinus antarcticus</name>
    <dbReference type="NCBI Taxonomy" id="254357"/>
    <lineage>
        <taxon>Bacteria</taxon>
        <taxon>Pseudomonadati</taxon>
        <taxon>Pseudomonadota</taxon>
        <taxon>Alphaproteobacteria</taxon>
        <taxon>Rhodobacterales</taxon>
        <taxon>Roseobacteraceae</taxon>
        <taxon>Roseisalinus</taxon>
    </lineage>
</organism>
<sequence length="52" mass="6344">MRIYSDLIREDFESYIAQVQDYFRCLDEERARAFVEAREVTEDYGRFIDALE</sequence>